<reference evidence="3" key="1">
    <citation type="submission" date="2020-05" db="EMBL/GenBank/DDBJ databases">
        <authorList>
            <person name="Chiriac C."/>
            <person name="Salcher M."/>
            <person name="Ghai R."/>
            <person name="Kavagutti S V."/>
        </authorList>
    </citation>
    <scope>NUCLEOTIDE SEQUENCE</scope>
</reference>
<feature type="transmembrane region" description="Helical" evidence="1">
    <location>
        <begin position="87"/>
        <end position="107"/>
    </location>
</feature>
<keyword evidence="1" id="KW-1133">Transmembrane helix</keyword>
<dbReference type="EMBL" id="CAFBOF010000002">
    <property type="protein sequence ID" value="CAB4969039.1"/>
    <property type="molecule type" value="Genomic_DNA"/>
</dbReference>
<accession>A0A6J7G0L2</accession>
<feature type="transmembrane region" description="Helical" evidence="1">
    <location>
        <begin position="27"/>
        <end position="51"/>
    </location>
</feature>
<name>A0A6J7G0L2_9ZZZZ</name>
<keyword evidence="1" id="KW-0472">Membrane</keyword>
<gene>
    <name evidence="2" type="ORF">UFOPK2683_00476</name>
    <name evidence="3" type="ORF">UFOPK3605_00438</name>
    <name evidence="4" type="ORF">UFOPK3897_00198</name>
    <name evidence="5" type="ORF">UFOPK4121_00502</name>
</gene>
<evidence type="ECO:0000313" key="4">
    <source>
        <dbReference type="EMBL" id="CAB4969039.1"/>
    </source>
</evidence>
<dbReference type="AlphaFoldDB" id="A0A6J7G0L2"/>
<dbReference type="EMBL" id="CAFBMM010000011">
    <property type="protein sequence ID" value="CAB4900094.1"/>
    <property type="molecule type" value="Genomic_DNA"/>
</dbReference>
<evidence type="ECO:0000256" key="1">
    <source>
        <dbReference type="SAM" id="Phobius"/>
    </source>
</evidence>
<dbReference type="EMBL" id="CAEZYK010000017">
    <property type="protein sequence ID" value="CAB4719039.1"/>
    <property type="molecule type" value="Genomic_DNA"/>
</dbReference>
<dbReference type="EMBL" id="CAFBPQ010000010">
    <property type="protein sequence ID" value="CAB5018519.1"/>
    <property type="molecule type" value="Genomic_DNA"/>
</dbReference>
<feature type="transmembrane region" description="Helical" evidence="1">
    <location>
        <begin position="63"/>
        <end position="81"/>
    </location>
</feature>
<keyword evidence="1" id="KW-0812">Transmembrane</keyword>
<evidence type="ECO:0000313" key="2">
    <source>
        <dbReference type="EMBL" id="CAB4719039.1"/>
    </source>
</evidence>
<evidence type="ECO:0000313" key="5">
    <source>
        <dbReference type="EMBL" id="CAB5018519.1"/>
    </source>
</evidence>
<proteinExistence type="predicted"/>
<sequence>MMNEYRWINRMQPQTLVIATMLCYLDAVFGLLFGIVAISIILALVTIVGLAAGGFGIANEKRWGYVVAVLAASLQVVMLLVEAGFDVFGFPLLLNLVFDGALVALLVHPESRKYQNIWFK</sequence>
<evidence type="ECO:0000313" key="3">
    <source>
        <dbReference type="EMBL" id="CAB4900094.1"/>
    </source>
</evidence>
<protein>
    <submittedName>
        <fullName evidence="3">Unannotated protein</fullName>
    </submittedName>
</protein>
<organism evidence="3">
    <name type="scientific">freshwater metagenome</name>
    <dbReference type="NCBI Taxonomy" id="449393"/>
    <lineage>
        <taxon>unclassified sequences</taxon>
        <taxon>metagenomes</taxon>
        <taxon>ecological metagenomes</taxon>
    </lineage>
</organism>